<dbReference type="EMBL" id="PHEX01000013">
    <property type="protein sequence ID" value="PKQ28544.1"/>
    <property type="molecule type" value="Genomic_DNA"/>
</dbReference>
<evidence type="ECO:0000256" key="5">
    <source>
        <dbReference type="ARBA" id="ARBA00022982"/>
    </source>
</evidence>
<feature type="transmembrane region" description="Helical" evidence="8">
    <location>
        <begin position="157"/>
        <end position="175"/>
    </location>
</feature>
<dbReference type="Proteomes" id="UP000233654">
    <property type="component" value="Unassembled WGS sequence"/>
</dbReference>
<dbReference type="PANTHER" id="PTHR30586:SF0">
    <property type="entry name" value="ION-TRANSLOCATING OXIDOREDUCTASE COMPLEX SUBUNIT E"/>
    <property type="match status" value="1"/>
</dbReference>
<dbReference type="AlphaFoldDB" id="A0A2N3G7H9"/>
<evidence type="ECO:0000313" key="10">
    <source>
        <dbReference type="Proteomes" id="UP000233654"/>
    </source>
</evidence>
<gene>
    <name evidence="9" type="ORF">CVT63_02290</name>
</gene>
<accession>A0A2N3G7H9</accession>
<evidence type="ECO:0000256" key="8">
    <source>
        <dbReference type="SAM" id="Phobius"/>
    </source>
</evidence>
<comment type="caution">
    <text evidence="9">The sequence shown here is derived from an EMBL/GenBank/DDBJ whole genome shotgun (WGS) entry which is preliminary data.</text>
</comment>
<evidence type="ECO:0000256" key="1">
    <source>
        <dbReference type="ARBA" id="ARBA00004127"/>
    </source>
</evidence>
<feature type="transmembrane region" description="Helical" evidence="8">
    <location>
        <begin position="109"/>
        <end position="130"/>
    </location>
</feature>
<dbReference type="PIRSF" id="PIRSF006102">
    <property type="entry name" value="NQR_DE"/>
    <property type="match status" value="1"/>
</dbReference>
<dbReference type="InterPro" id="IPR010968">
    <property type="entry name" value="RnfE"/>
</dbReference>
<dbReference type="GO" id="GO:0022900">
    <property type="term" value="P:electron transport chain"/>
    <property type="evidence" value="ECO:0007669"/>
    <property type="project" value="InterPro"/>
</dbReference>
<dbReference type="InterPro" id="IPR003667">
    <property type="entry name" value="NqrDE/RnfAE"/>
</dbReference>
<dbReference type="NCBIfam" id="TIGR01948">
    <property type="entry name" value="rnfE"/>
    <property type="match status" value="1"/>
</dbReference>
<dbReference type="GO" id="GO:0005886">
    <property type="term" value="C:plasma membrane"/>
    <property type="evidence" value="ECO:0007669"/>
    <property type="project" value="TreeGrafter"/>
</dbReference>
<dbReference type="GO" id="GO:0012505">
    <property type="term" value="C:endomembrane system"/>
    <property type="evidence" value="ECO:0007669"/>
    <property type="project" value="UniProtKB-SubCell"/>
</dbReference>
<keyword evidence="4" id="KW-1278">Translocase</keyword>
<keyword evidence="2" id="KW-0813">Transport</keyword>
<evidence type="ECO:0000256" key="3">
    <source>
        <dbReference type="ARBA" id="ARBA00022692"/>
    </source>
</evidence>
<name>A0A2N3G7H9_9ACTN</name>
<protein>
    <submittedName>
        <fullName evidence="9">Electron transport complex subunit RsxE</fullName>
    </submittedName>
</protein>
<organism evidence="9 10">
    <name type="scientific">Candidatus Anoxymicrobium japonicum</name>
    <dbReference type="NCBI Taxonomy" id="2013648"/>
    <lineage>
        <taxon>Bacteria</taxon>
        <taxon>Bacillati</taxon>
        <taxon>Actinomycetota</taxon>
        <taxon>Candidatus Geothermincolia</taxon>
        <taxon>Candidatus Geothermincolales</taxon>
        <taxon>Candidatus Anoxymicrobiaceae</taxon>
        <taxon>Candidatus Anoxymicrobium</taxon>
    </lineage>
</organism>
<feature type="transmembrane region" description="Helical" evidence="8">
    <location>
        <begin position="53"/>
        <end position="74"/>
    </location>
</feature>
<evidence type="ECO:0000256" key="4">
    <source>
        <dbReference type="ARBA" id="ARBA00022967"/>
    </source>
</evidence>
<feature type="transmembrane region" description="Helical" evidence="8">
    <location>
        <begin position="20"/>
        <end position="41"/>
    </location>
</feature>
<keyword evidence="3 8" id="KW-0812">Transmembrane</keyword>
<dbReference type="NCBIfam" id="NF009070">
    <property type="entry name" value="PRK12405.1"/>
    <property type="match status" value="1"/>
</dbReference>
<comment type="subcellular location">
    <subcellularLocation>
        <location evidence="1">Endomembrane system</location>
        <topology evidence="1">Multi-pass membrane protein</topology>
    </subcellularLocation>
</comment>
<dbReference type="Pfam" id="PF02508">
    <property type="entry name" value="Rnf-Nqr"/>
    <property type="match status" value="1"/>
</dbReference>
<reference evidence="9 10" key="1">
    <citation type="journal article" date="2017" name="ISME J.">
        <title>Potential for microbial H2 and metal transformations associated with novel bacteria and archaea in deep terrestrial subsurface sediments.</title>
        <authorList>
            <person name="Hernsdorf A.W."/>
            <person name="Amano Y."/>
            <person name="Miyakawa K."/>
            <person name="Ise K."/>
            <person name="Suzuki Y."/>
            <person name="Anantharaman K."/>
            <person name="Probst A."/>
            <person name="Burstein D."/>
            <person name="Thomas B.C."/>
            <person name="Banfield J.F."/>
        </authorList>
    </citation>
    <scope>NUCLEOTIDE SEQUENCE [LARGE SCALE GENOMIC DNA]</scope>
    <source>
        <strain evidence="9">HGW-Actinobacteria-3</strain>
    </source>
</reference>
<feature type="transmembrane region" description="Helical" evidence="8">
    <location>
        <begin position="80"/>
        <end position="97"/>
    </location>
</feature>
<evidence type="ECO:0000313" key="9">
    <source>
        <dbReference type="EMBL" id="PKQ28544.1"/>
    </source>
</evidence>
<evidence type="ECO:0000256" key="2">
    <source>
        <dbReference type="ARBA" id="ARBA00022448"/>
    </source>
</evidence>
<sequence length="185" mass="20523">MVLMVGLCASLAISNRVENGIFMGIAATFVLVFSNIIISAIRKYTPNQIRIPIFIVVIASFVTIVDLSMKAYFPVVYARLGVWIPLIVVNCIILARAEGYAYTNTVWHSFLDGLGMGVGYTSVLLIMGIIRETLGTGRIVMFDKTLFTLGAFNPPSIFIFFPGAFLTFGCLMALLNRYNMRKKEQ</sequence>
<proteinExistence type="predicted"/>
<keyword evidence="5" id="KW-0249">Electron transport</keyword>
<keyword evidence="7 8" id="KW-0472">Membrane</keyword>
<keyword evidence="6 8" id="KW-1133">Transmembrane helix</keyword>
<evidence type="ECO:0000256" key="6">
    <source>
        <dbReference type="ARBA" id="ARBA00022989"/>
    </source>
</evidence>
<evidence type="ECO:0000256" key="7">
    <source>
        <dbReference type="ARBA" id="ARBA00023136"/>
    </source>
</evidence>
<dbReference type="PANTHER" id="PTHR30586">
    <property type="entry name" value="ELECTRON TRANSPORT COMPLEX PROTEIN RNFE"/>
    <property type="match status" value="1"/>
</dbReference>